<dbReference type="RefSeq" id="WP_099472360.1">
    <property type="nucleotide sequence ID" value="NZ_CP041025.1"/>
</dbReference>
<evidence type="ECO:0000256" key="2">
    <source>
        <dbReference type="ARBA" id="ARBA00022679"/>
    </source>
</evidence>
<protein>
    <submittedName>
        <fullName evidence="4">Glycosidase</fullName>
    </submittedName>
</protein>
<keyword evidence="5" id="KW-1185">Reference proteome</keyword>
<dbReference type="InParanoid" id="A0A2G4YS01"/>
<evidence type="ECO:0000313" key="4">
    <source>
        <dbReference type="EMBL" id="PHZ85095.1"/>
    </source>
</evidence>
<dbReference type="InterPro" id="IPR023296">
    <property type="entry name" value="Glyco_hydro_beta-prop_sf"/>
</dbReference>
<reference evidence="4 5" key="1">
    <citation type="submission" date="2017-10" db="EMBL/GenBank/DDBJ databases">
        <title>Frigbacter circumglobatus gen. nov. sp. nov., isolated from sediment cultured in situ.</title>
        <authorList>
            <person name="Zhao Z."/>
        </authorList>
    </citation>
    <scope>NUCLEOTIDE SEQUENCE [LARGE SCALE GENOMIC DNA]</scope>
    <source>
        <strain evidence="4 5">ZYL</strain>
    </source>
</reference>
<dbReference type="Pfam" id="PF04041">
    <property type="entry name" value="Glyco_hydro_130"/>
    <property type="match status" value="1"/>
</dbReference>
<name>A0A2G4YS01_9PROT</name>
<keyword evidence="4" id="KW-0326">Glycosidase</keyword>
<dbReference type="GO" id="GO:0016798">
    <property type="term" value="F:hydrolase activity, acting on glycosyl bonds"/>
    <property type="evidence" value="ECO:0007669"/>
    <property type="project" value="UniProtKB-KW"/>
</dbReference>
<dbReference type="InterPro" id="IPR007184">
    <property type="entry name" value="Mannoside_phosphorylase"/>
</dbReference>
<dbReference type="PANTHER" id="PTHR34106">
    <property type="entry name" value="GLYCOSIDASE"/>
    <property type="match status" value="1"/>
</dbReference>
<dbReference type="PIRSF" id="PIRSF016202">
    <property type="entry name" value="PH1107"/>
    <property type="match status" value="1"/>
</dbReference>
<evidence type="ECO:0000256" key="3">
    <source>
        <dbReference type="ARBA" id="ARBA00024356"/>
    </source>
</evidence>
<dbReference type="EMBL" id="PDEM01000018">
    <property type="protein sequence ID" value="PHZ85095.1"/>
    <property type="molecule type" value="Genomic_DNA"/>
</dbReference>
<dbReference type="Proteomes" id="UP000229730">
    <property type="component" value="Unassembled WGS sequence"/>
</dbReference>
<dbReference type="AlphaFoldDB" id="A0A2G4YS01"/>
<dbReference type="CDD" id="cd18612">
    <property type="entry name" value="GH130_Lin0857-like"/>
    <property type="match status" value="1"/>
</dbReference>
<accession>A0A2G4YS01</accession>
<sequence>MLIKRSEFNPLITPAMVKPSKAGFKVDGTFNAGVIDYNGETVMLLRVAESVITSDNNEIRIPFLTEVAGACEMTIKSFRRDDETYDFSDPRMIALKANPKKGYLTSLSHIRLARSQDGVNFVVEDEAFIFPDNRYELFGCEDPRVTQIEGVYYINYSSVSGLGITTSLARTSNFRDVEKLGLIFAPDNRDVCLFPEKIQGYYWALHRPAPMHLGTPEIWISKSPDLLHWGDHTVLAECSDSEWDKLKIGGGAPMLKTSKGWLQIYHGVDETQRYCMGAFLTDIDDPTKVIARMNGPLVEPWAPYETDGFFGNVVFSCGALIKNEVLHIYYGAADEVMALATISLDALWGHLFPKGL</sequence>
<gene>
    <name evidence="4" type="ORF">CRD36_08620</name>
</gene>
<dbReference type="PANTHER" id="PTHR34106:SF5">
    <property type="entry name" value="GLYCOSIDASE"/>
    <property type="match status" value="1"/>
</dbReference>
<dbReference type="GO" id="GO:0016757">
    <property type="term" value="F:glycosyltransferase activity"/>
    <property type="evidence" value="ECO:0007669"/>
    <property type="project" value="UniProtKB-KW"/>
</dbReference>
<proteinExistence type="inferred from homology"/>
<dbReference type="SUPFAM" id="SSF75005">
    <property type="entry name" value="Arabinanase/levansucrase/invertase"/>
    <property type="match status" value="1"/>
</dbReference>
<organism evidence="4 5">
    <name type="scientific">Paremcibacter congregatus</name>
    <dbReference type="NCBI Taxonomy" id="2043170"/>
    <lineage>
        <taxon>Bacteria</taxon>
        <taxon>Pseudomonadati</taxon>
        <taxon>Pseudomonadota</taxon>
        <taxon>Alphaproteobacteria</taxon>
        <taxon>Emcibacterales</taxon>
        <taxon>Emcibacteraceae</taxon>
        <taxon>Paremcibacter</taxon>
    </lineage>
</organism>
<comment type="similarity">
    <text evidence="3">Belongs to the glycosyl hydrolase 130 family.</text>
</comment>
<keyword evidence="1" id="KW-0328">Glycosyltransferase</keyword>
<keyword evidence="2" id="KW-0808">Transferase</keyword>
<dbReference type="Gene3D" id="2.115.10.20">
    <property type="entry name" value="Glycosyl hydrolase domain, family 43"/>
    <property type="match status" value="1"/>
</dbReference>
<comment type="caution">
    <text evidence="4">The sequence shown here is derived from an EMBL/GenBank/DDBJ whole genome shotgun (WGS) entry which is preliminary data.</text>
</comment>
<evidence type="ECO:0000313" key="5">
    <source>
        <dbReference type="Proteomes" id="UP000229730"/>
    </source>
</evidence>
<evidence type="ECO:0000256" key="1">
    <source>
        <dbReference type="ARBA" id="ARBA00022676"/>
    </source>
</evidence>
<dbReference type="OrthoDB" id="9776657at2"/>
<keyword evidence="4" id="KW-0378">Hydrolase</keyword>